<evidence type="ECO:0000256" key="21">
    <source>
        <dbReference type="ARBA" id="ARBA00047969"/>
    </source>
</evidence>
<keyword evidence="7" id="KW-0378">Hydrolase</keyword>
<dbReference type="InterPro" id="IPR029069">
    <property type="entry name" value="HotDog_dom_sf"/>
</dbReference>
<dbReference type="InterPro" id="IPR006683">
    <property type="entry name" value="Thioestr_dom"/>
</dbReference>
<dbReference type="GO" id="GO:0016289">
    <property type="term" value="F:acyl-CoA hydrolase activity"/>
    <property type="evidence" value="ECO:0007669"/>
    <property type="project" value="UniProtKB-ARBA"/>
</dbReference>
<evidence type="ECO:0000256" key="13">
    <source>
        <dbReference type="ARBA" id="ARBA00035852"/>
    </source>
</evidence>
<dbReference type="EC" id="3.1.2.2" evidence="16"/>
<keyword evidence="8" id="KW-0276">Fatty acid metabolism</keyword>
<protein>
    <recommendedName>
        <fullName evidence="17">Acyl-coenzyme A thioesterase THEM4</fullName>
        <ecNumber evidence="16">3.1.2.2</ecNumber>
    </recommendedName>
    <alternativeName>
        <fullName evidence="18">Thioesterase superfamily member 4</fullName>
    </alternativeName>
</protein>
<dbReference type="Pfam" id="PF03061">
    <property type="entry name" value="4HBT"/>
    <property type="match status" value="1"/>
</dbReference>
<comment type="catalytic activity">
    <reaction evidence="23">
        <text>tetradecanoyl-CoA + H2O = tetradecanoate + CoA + H(+)</text>
        <dbReference type="Rhea" id="RHEA:40119"/>
        <dbReference type="ChEBI" id="CHEBI:15377"/>
        <dbReference type="ChEBI" id="CHEBI:15378"/>
        <dbReference type="ChEBI" id="CHEBI:30807"/>
        <dbReference type="ChEBI" id="CHEBI:57287"/>
        <dbReference type="ChEBI" id="CHEBI:57385"/>
    </reaction>
    <physiologicalReaction direction="left-to-right" evidence="23">
        <dbReference type="Rhea" id="RHEA:40120"/>
    </physiologicalReaction>
</comment>
<evidence type="ECO:0000256" key="4">
    <source>
        <dbReference type="ARBA" id="ARBA00022475"/>
    </source>
</evidence>
<evidence type="ECO:0000256" key="22">
    <source>
        <dbReference type="ARBA" id="ARBA00048074"/>
    </source>
</evidence>
<evidence type="ECO:0000256" key="17">
    <source>
        <dbReference type="ARBA" id="ARBA00040123"/>
    </source>
</evidence>
<feature type="domain" description="Thioesterase" evidence="24">
    <location>
        <begin position="56"/>
        <end position="110"/>
    </location>
</feature>
<evidence type="ECO:0000256" key="12">
    <source>
        <dbReference type="ARBA" id="ARBA00023273"/>
    </source>
</evidence>
<evidence type="ECO:0000256" key="1">
    <source>
        <dbReference type="ARBA" id="ARBA00004170"/>
    </source>
</evidence>
<evidence type="ECO:0000256" key="7">
    <source>
        <dbReference type="ARBA" id="ARBA00022801"/>
    </source>
</evidence>
<comment type="catalytic activity">
    <reaction evidence="21">
        <text>decanoyl-CoA + H2O = decanoate + CoA + H(+)</text>
        <dbReference type="Rhea" id="RHEA:40059"/>
        <dbReference type="ChEBI" id="CHEBI:15377"/>
        <dbReference type="ChEBI" id="CHEBI:15378"/>
        <dbReference type="ChEBI" id="CHEBI:27689"/>
        <dbReference type="ChEBI" id="CHEBI:57287"/>
        <dbReference type="ChEBI" id="CHEBI:61430"/>
    </reaction>
    <physiologicalReaction direction="left-to-right" evidence="21">
        <dbReference type="Rhea" id="RHEA:40060"/>
    </physiologicalReaction>
</comment>
<evidence type="ECO:0000256" key="16">
    <source>
        <dbReference type="ARBA" id="ARBA00038848"/>
    </source>
</evidence>
<comment type="catalytic activity">
    <reaction evidence="13">
        <text>(5Z,8Z,11Z,14Z)-eicosatetraenoyl-CoA + H2O = (5Z,8Z,11Z,14Z)-eicosatetraenoate + CoA + H(+)</text>
        <dbReference type="Rhea" id="RHEA:40151"/>
        <dbReference type="ChEBI" id="CHEBI:15377"/>
        <dbReference type="ChEBI" id="CHEBI:15378"/>
        <dbReference type="ChEBI" id="CHEBI:32395"/>
        <dbReference type="ChEBI" id="CHEBI:57287"/>
        <dbReference type="ChEBI" id="CHEBI:57368"/>
    </reaction>
    <physiologicalReaction direction="left-to-right" evidence="13">
        <dbReference type="Rhea" id="RHEA:40152"/>
    </physiologicalReaction>
</comment>
<evidence type="ECO:0000256" key="5">
    <source>
        <dbReference type="ARBA" id="ARBA00022490"/>
    </source>
</evidence>
<dbReference type="PANTHER" id="PTHR12418">
    <property type="entry name" value="ACYL-COENZYME A THIOESTERASE THEM4"/>
    <property type="match status" value="1"/>
</dbReference>
<organism evidence="25 26">
    <name type="scientific">Tolumonas osonensis</name>
    <dbReference type="NCBI Taxonomy" id="675874"/>
    <lineage>
        <taxon>Bacteria</taxon>
        <taxon>Pseudomonadati</taxon>
        <taxon>Pseudomonadota</taxon>
        <taxon>Gammaproteobacteria</taxon>
        <taxon>Aeromonadales</taxon>
        <taxon>Aeromonadaceae</taxon>
        <taxon>Tolumonas</taxon>
    </lineage>
</organism>
<evidence type="ECO:0000256" key="9">
    <source>
        <dbReference type="ARBA" id="ARBA00022946"/>
    </source>
</evidence>
<evidence type="ECO:0000256" key="14">
    <source>
        <dbReference type="ARBA" id="ARBA00037002"/>
    </source>
</evidence>
<dbReference type="AlphaFoldDB" id="A0A841GHD2"/>
<dbReference type="Gene3D" id="3.10.129.10">
    <property type="entry name" value="Hotdog Thioesterase"/>
    <property type="match status" value="1"/>
</dbReference>
<keyword evidence="12" id="KW-0966">Cell projection</keyword>
<evidence type="ECO:0000256" key="20">
    <source>
        <dbReference type="ARBA" id="ARBA00047734"/>
    </source>
</evidence>
<evidence type="ECO:0000256" key="18">
    <source>
        <dbReference type="ARBA" id="ARBA00043210"/>
    </source>
</evidence>
<dbReference type="GO" id="GO:0016020">
    <property type="term" value="C:membrane"/>
    <property type="evidence" value="ECO:0007669"/>
    <property type="project" value="UniProtKB-SubCell"/>
</dbReference>
<comment type="catalytic activity">
    <reaction evidence="20">
        <text>hexadecanoyl-CoA + H2O = hexadecanoate + CoA + H(+)</text>
        <dbReference type="Rhea" id="RHEA:16645"/>
        <dbReference type="ChEBI" id="CHEBI:7896"/>
        <dbReference type="ChEBI" id="CHEBI:15377"/>
        <dbReference type="ChEBI" id="CHEBI:15378"/>
        <dbReference type="ChEBI" id="CHEBI:57287"/>
        <dbReference type="ChEBI" id="CHEBI:57379"/>
        <dbReference type="EC" id="3.1.2.2"/>
    </reaction>
    <physiologicalReaction direction="left-to-right" evidence="20">
        <dbReference type="Rhea" id="RHEA:16646"/>
    </physiologicalReaction>
</comment>
<dbReference type="SUPFAM" id="SSF54637">
    <property type="entry name" value="Thioesterase/thiol ester dehydrase-isomerase"/>
    <property type="match status" value="1"/>
</dbReference>
<accession>A0A841GHD2</accession>
<dbReference type="GO" id="GO:0006631">
    <property type="term" value="P:fatty acid metabolic process"/>
    <property type="evidence" value="ECO:0007669"/>
    <property type="project" value="UniProtKB-KW"/>
</dbReference>
<comment type="caution">
    <text evidence="25">The sequence shown here is derived from an EMBL/GenBank/DDBJ whole genome shotgun (WGS) entry which is preliminary data.</text>
</comment>
<evidence type="ECO:0000256" key="11">
    <source>
        <dbReference type="ARBA" id="ARBA00023136"/>
    </source>
</evidence>
<name>A0A841GHD2_9GAMM</name>
<evidence type="ECO:0000256" key="3">
    <source>
        <dbReference type="ARBA" id="ARBA00004632"/>
    </source>
</evidence>
<evidence type="ECO:0000259" key="24">
    <source>
        <dbReference type="Pfam" id="PF03061"/>
    </source>
</evidence>
<evidence type="ECO:0000256" key="8">
    <source>
        <dbReference type="ARBA" id="ARBA00022832"/>
    </source>
</evidence>
<sequence length="147" mass="16098">MKTYQACLQSHAHCVVCSDGNTNPHSLQLRFELVAENEVTAEYQVDKKHQGYTDLLHGGIASTLLDAAMTHCLLSKGIEALTAELNVRFHTPILVGDTVQIIGHLISQRRGIYLLEATLSVAKQVCVKATGKFIQPKGGVIHRELPI</sequence>
<evidence type="ECO:0000313" key="26">
    <source>
        <dbReference type="Proteomes" id="UP000585721"/>
    </source>
</evidence>
<keyword evidence="10" id="KW-0443">Lipid metabolism</keyword>
<keyword evidence="5" id="KW-0963">Cytoplasm</keyword>
<reference evidence="25 26" key="1">
    <citation type="submission" date="2020-08" db="EMBL/GenBank/DDBJ databases">
        <title>Genomic Encyclopedia of Type Strains, Phase IV (KMG-IV): sequencing the most valuable type-strain genomes for metagenomic binning, comparative biology and taxonomic classification.</title>
        <authorList>
            <person name="Goeker M."/>
        </authorList>
    </citation>
    <scope>NUCLEOTIDE SEQUENCE [LARGE SCALE GENOMIC DNA]</scope>
    <source>
        <strain evidence="25 26">DSM 22975</strain>
    </source>
</reference>
<dbReference type="Proteomes" id="UP000585721">
    <property type="component" value="Unassembled WGS sequence"/>
</dbReference>
<dbReference type="InterPro" id="IPR003736">
    <property type="entry name" value="PAAI_dom"/>
</dbReference>
<comment type="similarity">
    <text evidence="15">Belongs to the THEM4/THEM5 thioesterase family.</text>
</comment>
<gene>
    <name evidence="25" type="ORF">HNR75_000627</name>
</gene>
<evidence type="ECO:0000256" key="23">
    <source>
        <dbReference type="ARBA" id="ARBA00048180"/>
    </source>
</evidence>
<evidence type="ECO:0000313" key="25">
    <source>
        <dbReference type="EMBL" id="MBB6054755.1"/>
    </source>
</evidence>
<evidence type="ECO:0000256" key="6">
    <source>
        <dbReference type="ARBA" id="ARBA00022703"/>
    </source>
</evidence>
<comment type="catalytic activity">
    <reaction evidence="22">
        <text>dodecanoyl-CoA + H2O = dodecanoate + CoA + H(+)</text>
        <dbReference type="Rhea" id="RHEA:30135"/>
        <dbReference type="ChEBI" id="CHEBI:15377"/>
        <dbReference type="ChEBI" id="CHEBI:15378"/>
        <dbReference type="ChEBI" id="CHEBI:18262"/>
        <dbReference type="ChEBI" id="CHEBI:57287"/>
        <dbReference type="ChEBI" id="CHEBI:57375"/>
    </reaction>
    <physiologicalReaction direction="left-to-right" evidence="22">
        <dbReference type="Rhea" id="RHEA:30136"/>
    </physiologicalReaction>
</comment>
<comment type="catalytic activity">
    <reaction evidence="19">
        <text>octanoyl-CoA + H2O = octanoate + CoA + H(+)</text>
        <dbReference type="Rhea" id="RHEA:30143"/>
        <dbReference type="ChEBI" id="CHEBI:15377"/>
        <dbReference type="ChEBI" id="CHEBI:15378"/>
        <dbReference type="ChEBI" id="CHEBI:25646"/>
        <dbReference type="ChEBI" id="CHEBI:57287"/>
        <dbReference type="ChEBI" id="CHEBI:57386"/>
    </reaction>
    <physiologicalReaction direction="left-to-right" evidence="19">
        <dbReference type="Rhea" id="RHEA:30144"/>
    </physiologicalReaction>
</comment>
<comment type="catalytic activity">
    <reaction evidence="14">
        <text>(9Z)-octadecenoyl-CoA + H2O = (9Z)-octadecenoate + CoA + H(+)</text>
        <dbReference type="Rhea" id="RHEA:40139"/>
        <dbReference type="ChEBI" id="CHEBI:15377"/>
        <dbReference type="ChEBI" id="CHEBI:15378"/>
        <dbReference type="ChEBI" id="CHEBI:30823"/>
        <dbReference type="ChEBI" id="CHEBI:57287"/>
        <dbReference type="ChEBI" id="CHEBI:57387"/>
    </reaction>
    <physiologicalReaction direction="left-to-right" evidence="14">
        <dbReference type="Rhea" id="RHEA:40140"/>
    </physiologicalReaction>
</comment>
<keyword evidence="6" id="KW-0053">Apoptosis</keyword>
<dbReference type="EMBL" id="JACHGR010000002">
    <property type="protein sequence ID" value="MBB6054755.1"/>
    <property type="molecule type" value="Genomic_DNA"/>
</dbReference>
<dbReference type="CDD" id="cd03443">
    <property type="entry name" value="PaaI_thioesterase"/>
    <property type="match status" value="1"/>
</dbReference>
<dbReference type="NCBIfam" id="TIGR00369">
    <property type="entry name" value="unchar_dom_1"/>
    <property type="match status" value="1"/>
</dbReference>
<dbReference type="GO" id="GO:0005737">
    <property type="term" value="C:cytoplasm"/>
    <property type="evidence" value="ECO:0007669"/>
    <property type="project" value="UniProtKB-SubCell"/>
</dbReference>
<dbReference type="InterPro" id="IPR052365">
    <property type="entry name" value="THEM4/THEM5_acyl-CoA_thioest"/>
</dbReference>
<keyword evidence="11" id="KW-0472">Membrane</keyword>
<evidence type="ECO:0000256" key="15">
    <source>
        <dbReference type="ARBA" id="ARBA00038456"/>
    </source>
</evidence>
<evidence type="ECO:0000256" key="10">
    <source>
        <dbReference type="ARBA" id="ARBA00023098"/>
    </source>
</evidence>
<proteinExistence type="inferred from homology"/>
<evidence type="ECO:0000256" key="19">
    <source>
        <dbReference type="ARBA" id="ARBA00047588"/>
    </source>
</evidence>
<evidence type="ECO:0000256" key="2">
    <source>
        <dbReference type="ARBA" id="ARBA00004496"/>
    </source>
</evidence>
<dbReference type="RefSeq" id="WP_188025562.1">
    <property type="nucleotide sequence ID" value="NZ_JACHGR010000002.1"/>
</dbReference>
<keyword evidence="9" id="KW-0809">Transit peptide</keyword>
<keyword evidence="26" id="KW-1185">Reference proteome</keyword>
<dbReference type="PANTHER" id="PTHR12418:SF19">
    <property type="entry name" value="ACYL-COENZYME A THIOESTERASE THEM4"/>
    <property type="match status" value="1"/>
</dbReference>
<comment type="subcellular location">
    <subcellularLocation>
        <location evidence="3">Cell projection</location>
        <location evidence="3">Ruffle membrane</location>
    </subcellularLocation>
    <subcellularLocation>
        <location evidence="2">Cytoplasm</location>
    </subcellularLocation>
    <subcellularLocation>
        <location evidence="1">Membrane</location>
        <topology evidence="1">Peripheral membrane protein</topology>
    </subcellularLocation>
</comment>
<keyword evidence="4" id="KW-1003">Cell membrane</keyword>